<dbReference type="InterPro" id="IPR008928">
    <property type="entry name" value="6-hairpin_glycosidase_sf"/>
</dbReference>
<dbReference type="InterPro" id="IPR012341">
    <property type="entry name" value="6hp_glycosidase-like_sf"/>
</dbReference>
<dbReference type="InterPro" id="IPR002037">
    <property type="entry name" value="Glyco_hydro_8"/>
</dbReference>
<dbReference type="SUPFAM" id="SSF48208">
    <property type="entry name" value="Six-hairpin glycosidases"/>
    <property type="match status" value="1"/>
</dbReference>
<reference evidence="4 5" key="1">
    <citation type="submission" date="2017-02" db="EMBL/GenBank/DDBJ databases">
        <authorList>
            <person name="Peterson S.W."/>
        </authorList>
    </citation>
    <scope>NUCLEOTIDE SEQUENCE [LARGE SCALE GENOMIC DNA]</scope>
    <source>
        <strain evidence="4 5">SRS1_H2-8</strain>
    </source>
</reference>
<dbReference type="GO" id="GO:0005975">
    <property type="term" value="P:carbohydrate metabolic process"/>
    <property type="evidence" value="ECO:0007669"/>
    <property type="project" value="InterPro"/>
</dbReference>
<evidence type="ECO:0000256" key="2">
    <source>
        <dbReference type="ARBA" id="ARBA00022801"/>
    </source>
</evidence>
<organism evidence="4 5">
    <name type="scientific">Sporisorium reilianum f. sp. reilianum</name>
    <dbReference type="NCBI Taxonomy" id="72559"/>
    <lineage>
        <taxon>Eukaryota</taxon>
        <taxon>Fungi</taxon>
        <taxon>Dikarya</taxon>
        <taxon>Basidiomycota</taxon>
        <taxon>Ustilaginomycotina</taxon>
        <taxon>Ustilaginomycetes</taxon>
        <taxon>Ustilaginales</taxon>
        <taxon>Ustilaginaceae</taxon>
        <taxon>Sporisorium</taxon>
    </lineage>
</organism>
<dbReference type="PRINTS" id="PR00735">
    <property type="entry name" value="GLHYDRLASE8"/>
</dbReference>
<proteinExistence type="inferred from homology"/>
<evidence type="ECO:0000313" key="5">
    <source>
        <dbReference type="Proteomes" id="UP000239563"/>
    </source>
</evidence>
<gene>
    <name evidence="4" type="ORF">SRS1_12155</name>
</gene>
<dbReference type="EMBL" id="LT795055">
    <property type="protein sequence ID" value="SJX60929.1"/>
    <property type="molecule type" value="Genomic_DNA"/>
</dbReference>
<dbReference type="Pfam" id="PF01270">
    <property type="entry name" value="Glyco_hydro_8"/>
    <property type="match status" value="1"/>
</dbReference>
<comment type="similarity">
    <text evidence="1">Belongs to the glycosyl hydrolase 8 (cellulase D) family.</text>
</comment>
<dbReference type="AlphaFoldDB" id="A0A2N8U891"/>
<evidence type="ECO:0000313" key="4">
    <source>
        <dbReference type="EMBL" id="SJX60929.1"/>
    </source>
</evidence>
<name>A0A2N8U891_9BASI</name>
<protein>
    <submittedName>
        <fullName evidence="4">Related to Endoglucanase</fullName>
    </submittedName>
</protein>
<keyword evidence="2" id="KW-0378">Hydrolase</keyword>
<evidence type="ECO:0000256" key="3">
    <source>
        <dbReference type="ARBA" id="ARBA00023295"/>
    </source>
</evidence>
<accession>A0A2N8U891</accession>
<dbReference type="Proteomes" id="UP000239563">
    <property type="component" value="Chromosome II"/>
</dbReference>
<keyword evidence="3" id="KW-0326">Glycosidase</keyword>
<dbReference type="Gene3D" id="1.50.10.10">
    <property type="match status" value="1"/>
</dbReference>
<dbReference type="GO" id="GO:0004553">
    <property type="term" value="F:hydrolase activity, hydrolyzing O-glycosyl compounds"/>
    <property type="evidence" value="ECO:0007669"/>
    <property type="project" value="InterPro"/>
</dbReference>
<evidence type="ECO:0000256" key="1">
    <source>
        <dbReference type="ARBA" id="ARBA00009209"/>
    </source>
</evidence>
<sequence>MEAKYVKWRDTYLRSSRAGLYCYYNGKGDNGNAITCSEAHGYAMLISVLHRNRADFDGLLQFFRAFRNANGFMCWQIRSPHQPSSSAGAVEPYVEEDGRTSATDGDIDIASALYLAARVFGGDGYRVEADRVASSLLEHAVHQELGTPLLGDWANRDSAEARRLYDSTRTSDFILSAFALFSRYHSNAHERQRWEWVLQSTKSAALACAGTTGFLPDFLEFQGTWQPARGKLLESEHDGALNWNACRTPWRLAHYLATTGDTAILPLLQHAHHSARTLPAFNFPTIPAGVDLAKHKPLVDYSDKAFITPVGYLCHVLSDTDGHQQCVRALESQGESYFGDTIDLLIAEQASHAHEWF</sequence>